<dbReference type="PANTHER" id="PTHR48070">
    <property type="entry name" value="ESTERASE OVCA2"/>
    <property type="match status" value="1"/>
</dbReference>
<dbReference type="SUPFAM" id="SSF53474">
    <property type="entry name" value="alpha/beta-Hydrolases"/>
    <property type="match status" value="1"/>
</dbReference>
<keyword evidence="4" id="KW-1185">Reference proteome</keyword>
<dbReference type="InterPro" id="IPR050593">
    <property type="entry name" value="LovG"/>
</dbReference>
<evidence type="ECO:0000256" key="1">
    <source>
        <dbReference type="ARBA" id="ARBA00022801"/>
    </source>
</evidence>
<comment type="caution">
    <text evidence="3">The sequence shown here is derived from an EMBL/GenBank/DDBJ whole genome shotgun (WGS) entry which is preliminary data.</text>
</comment>
<dbReference type="AlphaFoldDB" id="A0AB34JAM0"/>
<gene>
    <name evidence="3" type="ORF">AB1Y20_002977</name>
</gene>
<feature type="domain" description="Serine hydrolase" evidence="2">
    <location>
        <begin position="3"/>
        <end position="214"/>
    </location>
</feature>
<dbReference type="Pfam" id="PF03959">
    <property type="entry name" value="FSH1"/>
    <property type="match status" value="1"/>
</dbReference>
<name>A0AB34JAM0_PRYPA</name>
<evidence type="ECO:0000313" key="3">
    <source>
        <dbReference type="EMBL" id="KAL1518690.1"/>
    </source>
</evidence>
<dbReference type="GO" id="GO:0005737">
    <property type="term" value="C:cytoplasm"/>
    <property type="evidence" value="ECO:0007669"/>
    <property type="project" value="TreeGrafter"/>
</dbReference>
<protein>
    <recommendedName>
        <fullName evidence="2">Serine hydrolase domain-containing protein</fullName>
    </recommendedName>
</protein>
<dbReference type="Proteomes" id="UP001515480">
    <property type="component" value="Unassembled WGS sequence"/>
</dbReference>
<dbReference type="InterPro" id="IPR005645">
    <property type="entry name" value="FSH-like_dom"/>
</dbReference>
<dbReference type="InterPro" id="IPR029058">
    <property type="entry name" value="AB_hydrolase_fold"/>
</dbReference>
<evidence type="ECO:0000313" key="4">
    <source>
        <dbReference type="Proteomes" id="UP001515480"/>
    </source>
</evidence>
<organism evidence="3 4">
    <name type="scientific">Prymnesium parvum</name>
    <name type="common">Toxic golden alga</name>
    <dbReference type="NCBI Taxonomy" id="97485"/>
    <lineage>
        <taxon>Eukaryota</taxon>
        <taxon>Haptista</taxon>
        <taxon>Haptophyta</taxon>
        <taxon>Prymnesiophyceae</taxon>
        <taxon>Prymnesiales</taxon>
        <taxon>Prymnesiaceae</taxon>
        <taxon>Prymnesium</taxon>
    </lineage>
</organism>
<keyword evidence="1" id="KW-0378">Hydrolase</keyword>
<sequence>MAKLRIVVLHGSGNNSSSMREHIAPLLARLSPLATFTFLDATAPIEFTPDEYFPAPPREGQPLSWFDISSKEGSLVCDRVEEALAVLRDADDAEARARGSGFDCVMGFSQGGALATLALALARSPAEGAPAAPLRSLRCAMLFSAPHVWVDRVFTYARLFPPAVEKFALPSFHCIGKADSMVPPARSVLLANDCFVSPCIHEHESGHRVPDDEGSLDACEAWVKAQCSL</sequence>
<evidence type="ECO:0000259" key="2">
    <source>
        <dbReference type="Pfam" id="PF03959"/>
    </source>
</evidence>
<dbReference type="PANTHER" id="PTHR48070:SF6">
    <property type="entry name" value="ESTERASE OVCA2"/>
    <property type="match status" value="1"/>
</dbReference>
<accession>A0AB34JAM0</accession>
<reference evidence="3 4" key="1">
    <citation type="journal article" date="2024" name="Science">
        <title>Giant polyketide synthase enzymes in the biosynthesis of giant marine polyether toxins.</title>
        <authorList>
            <person name="Fallon T.R."/>
            <person name="Shende V.V."/>
            <person name="Wierzbicki I.H."/>
            <person name="Pendleton A.L."/>
            <person name="Watervoot N.F."/>
            <person name="Auber R.P."/>
            <person name="Gonzalez D.J."/>
            <person name="Wisecaver J.H."/>
            <person name="Moore B.S."/>
        </authorList>
    </citation>
    <scope>NUCLEOTIDE SEQUENCE [LARGE SCALE GENOMIC DNA]</scope>
    <source>
        <strain evidence="3 4">12B1</strain>
    </source>
</reference>
<dbReference type="Gene3D" id="3.40.50.1820">
    <property type="entry name" value="alpha/beta hydrolase"/>
    <property type="match status" value="1"/>
</dbReference>
<dbReference type="GO" id="GO:0016787">
    <property type="term" value="F:hydrolase activity"/>
    <property type="evidence" value="ECO:0007669"/>
    <property type="project" value="UniProtKB-KW"/>
</dbReference>
<dbReference type="EMBL" id="JBGBPQ010000010">
    <property type="protein sequence ID" value="KAL1518690.1"/>
    <property type="molecule type" value="Genomic_DNA"/>
</dbReference>
<dbReference type="GO" id="GO:0005634">
    <property type="term" value="C:nucleus"/>
    <property type="evidence" value="ECO:0007669"/>
    <property type="project" value="TreeGrafter"/>
</dbReference>
<proteinExistence type="predicted"/>